<keyword evidence="5 11" id="KW-0863">Zinc-finger</keyword>
<dbReference type="GO" id="GO:0001228">
    <property type="term" value="F:DNA-binding transcription activator activity, RNA polymerase II-specific"/>
    <property type="evidence" value="ECO:0007669"/>
    <property type="project" value="TreeGrafter"/>
</dbReference>
<dbReference type="GO" id="GO:0005634">
    <property type="term" value="C:nucleus"/>
    <property type="evidence" value="ECO:0007669"/>
    <property type="project" value="UniProtKB-SubCell"/>
</dbReference>
<evidence type="ECO:0000256" key="5">
    <source>
        <dbReference type="ARBA" id="ARBA00022771"/>
    </source>
</evidence>
<dbReference type="FunFam" id="3.30.160.60:FF:001465">
    <property type="entry name" value="Zinc finger protein 560"/>
    <property type="match status" value="1"/>
</dbReference>
<feature type="domain" description="C2H2-type" evidence="13">
    <location>
        <begin position="417"/>
        <end position="445"/>
    </location>
</feature>
<dbReference type="InterPro" id="IPR036236">
    <property type="entry name" value="Znf_C2H2_sf"/>
</dbReference>
<dbReference type="PANTHER" id="PTHR24393:SF158">
    <property type="entry name" value="C2H2-TYPE DOMAIN-CONTAINING PROTEIN"/>
    <property type="match status" value="1"/>
</dbReference>
<feature type="region of interest" description="Disordered" evidence="12">
    <location>
        <begin position="40"/>
        <end position="110"/>
    </location>
</feature>
<feature type="domain" description="C2H2-type" evidence="13">
    <location>
        <begin position="389"/>
        <end position="416"/>
    </location>
</feature>
<keyword evidence="3" id="KW-0479">Metal-binding</keyword>
<evidence type="ECO:0000256" key="11">
    <source>
        <dbReference type="PROSITE-ProRule" id="PRU00042"/>
    </source>
</evidence>
<dbReference type="FunFam" id="3.30.160.60:FF:000624">
    <property type="entry name" value="zinc finger protein 697"/>
    <property type="match status" value="1"/>
</dbReference>
<evidence type="ECO:0000256" key="12">
    <source>
        <dbReference type="SAM" id="MobiDB-lite"/>
    </source>
</evidence>
<evidence type="ECO:0000256" key="6">
    <source>
        <dbReference type="ARBA" id="ARBA00022833"/>
    </source>
</evidence>
<keyword evidence="15" id="KW-1185">Reference proteome</keyword>
<keyword evidence="10" id="KW-0539">Nucleus</keyword>
<keyword evidence="7" id="KW-0805">Transcription regulation</keyword>
<feature type="domain" description="C2H2-type" evidence="13">
    <location>
        <begin position="361"/>
        <end position="388"/>
    </location>
</feature>
<dbReference type="FunFam" id="3.30.160.60:FF:001772">
    <property type="entry name" value="Uncharacterized protein"/>
    <property type="match status" value="1"/>
</dbReference>
<dbReference type="FunFam" id="3.30.160.60:FF:000149">
    <property type="entry name" value="Zinc finger protein 569"/>
    <property type="match status" value="1"/>
</dbReference>
<evidence type="ECO:0000313" key="15">
    <source>
        <dbReference type="Proteomes" id="UP000694551"/>
    </source>
</evidence>
<feature type="compositionally biased region" description="Basic residues" evidence="12">
    <location>
        <begin position="299"/>
        <end position="308"/>
    </location>
</feature>
<evidence type="ECO:0000256" key="3">
    <source>
        <dbReference type="ARBA" id="ARBA00022723"/>
    </source>
</evidence>
<proteinExistence type="inferred from homology"/>
<comment type="similarity">
    <text evidence="2">Belongs to the krueppel C2H2-type zinc-finger protein family.</text>
</comment>
<evidence type="ECO:0000256" key="1">
    <source>
        <dbReference type="ARBA" id="ARBA00004123"/>
    </source>
</evidence>
<sequence>PLCPPRPDLLGTIGGCWSRVKKGDGWMEDRWLLFMSLKSPQLSPFGLPTGAGTDKQKEEQCQPREEQRGMLQGPEEEPQSPTVDVEHDGQQQPDDTQGSPGTRIPQKCSFKGTCAENPQEATTQPWSNSRGKKYKCEHCGKVFRYGSNLTHHRQIHMGEKPYKCWDCGKSFTDRGSVLHHRRTHTKERPYLCTTLLECGECFSHSSSLSTHRRTHTGEKPSSCSDCGESFTQKQTLILHQQIHPGEMPNRCQQCQENLPDQLPPHHAPADPCTGELPRVPVLREVIQRGHWPDDTQGSHRPRRPRKSSFKGTYAEDCQEASTDPWSSSREKKYKCEHCEKVFVCRSKLIYHLRTHTGEKPYKCWDCGRGFSMRGNLLSHQRTHTKEKPFPCPTCGKYFSFRSNLFVHQRIHTRERPYTCSYCGKTFREGHHLRNHQDSIHNGESSEGLNPVSHRAHP</sequence>
<dbReference type="Proteomes" id="UP000694551">
    <property type="component" value="Unplaced"/>
</dbReference>
<reference evidence="14" key="2">
    <citation type="submission" date="2025-09" db="UniProtKB">
        <authorList>
            <consortium name="Ensembl"/>
        </authorList>
    </citation>
    <scope>IDENTIFICATION</scope>
</reference>
<dbReference type="PROSITE" id="PS00028">
    <property type="entry name" value="ZINC_FINGER_C2H2_1"/>
    <property type="match status" value="7"/>
</dbReference>
<keyword evidence="6" id="KW-0862">Zinc</keyword>
<keyword evidence="4" id="KW-0677">Repeat</keyword>
<evidence type="ECO:0000256" key="8">
    <source>
        <dbReference type="ARBA" id="ARBA00023125"/>
    </source>
</evidence>
<accession>A0A8D0ESN7</accession>
<feature type="domain" description="C2H2-type" evidence="13">
    <location>
        <begin position="190"/>
        <end position="220"/>
    </location>
</feature>
<dbReference type="GO" id="GO:0000122">
    <property type="term" value="P:negative regulation of transcription by RNA polymerase II"/>
    <property type="evidence" value="ECO:0007669"/>
    <property type="project" value="UniProtKB-ARBA"/>
</dbReference>
<feature type="domain" description="C2H2-type" evidence="13">
    <location>
        <begin position="162"/>
        <end position="189"/>
    </location>
</feature>
<dbReference type="SUPFAM" id="SSF57667">
    <property type="entry name" value="beta-beta-alpha zinc fingers"/>
    <property type="match status" value="4"/>
</dbReference>
<dbReference type="GO" id="GO:0000978">
    <property type="term" value="F:RNA polymerase II cis-regulatory region sequence-specific DNA binding"/>
    <property type="evidence" value="ECO:0007669"/>
    <property type="project" value="TreeGrafter"/>
</dbReference>
<keyword evidence="9" id="KW-0804">Transcription</keyword>
<reference evidence="14" key="1">
    <citation type="submission" date="2025-08" db="UniProtKB">
        <authorList>
            <consortium name="Ensembl"/>
        </authorList>
    </citation>
    <scope>IDENTIFICATION</scope>
</reference>
<dbReference type="FunFam" id="3.30.160.60:FF:000358">
    <property type="entry name" value="zinc finger protein 24"/>
    <property type="match status" value="2"/>
</dbReference>
<dbReference type="InterPro" id="IPR013087">
    <property type="entry name" value="Znf_C2H2_type"/>
</dbReference>
<keyword evidence="8" id="KW-0238">DNA-binding</keyword>
<evidence type="ECO:0000256" key="7">
    <source>
        <dbReference type="ARBA" id="ARBA00023015"/>
    </source>
</evidence>
<evidence type="ECO:0000313" key="14">
    <source>
        <dbReference type="Ensembl" id="ENSSOCP00000005059.1"/>
    </source>
</evidence>
<evidence type="ECO:0000256" key="4">
    <source>
        <dbReference type="ARBA" id="ARBA00022737"/>
    </source>
</evidence>
<dbReference type="PANTHER" id="PTHR24393">
    <property type="entry name" value="ZINC FINGER PROTEIN"/>
    <property type="match status" value="1"/>
</dbReference>
<evidence type="ECO:0000256" key="2">
    <source>
        <dbReference type="ARBA" id="ARBA00006991"/>
    </source>
</evidence>
<dbReference type="PROSITE" id="PS50157">
    <property type="entry name" value="ZINC_FINGER_C2H2_2"/>
    <property type="match status" value="8"/>
</dbReference>
<dbReference type="Ensembl" id="ENSSOCT00000005209.1">
    <property type="protein sequence ID" value="ENSSOCP00000005059.1"/>
    <property type="gene ID" value="ENSSOCG00000003534.1"/>
</dbReference>
<organism evidence="14 15">
    <name type="scientific">Strix occidentalis caurina</name>
    <name type="common">northern spotted owl</name>
    <dbReference type="NCBI Taxonomy" id="311401"/>
    <lineage>
        <taxon>Eukaryota</taxon>
        <taxon>Metazoa</taxon>
        <taxon>Chordata</taxon>
        <taxon>Craniata</taxon>
        <taxon>Vertebrata</taxon>
        <taxon>Euteleostomi</taxon>
        <taxon>Archelosauria</taxon>
        <taxon>Archosauria</taxon>
        <taxon>Dinosauria</taxon>
        <taxon>Saurischia</taxon>
        <taxon>Theropoda</taxon>
        <taxon>Coelurosauria</taxon>
        <taxon>Aves</taxon>
        <taxon>Neognathae</taxon>
        <taxon>Neoaves</taxon>
        <taxon>Telluraves</taxon>
        <taxon>Strigiformes</taxon>
        <taxon>Strigidae</taxon>
        <taxon>Strix</taxon>
    </lineage>
</organism>
<feature type="domain" description="C2H2-type" evidence="13">
    <location>
        <begin position="134"/>
        <end position="161"/>
    </location>
</feature>
<name>A0A8D0ESN7_STROC</name>
<feature type="domain" description="C2H2-type" evidence="13">
    <location>
        <begin position="221"/>
        <end position="248"/>
    </location>
</feature>
<evidence type="ECO:0000256" key="9">
    <source>
        <dbReference type="ARBA" id="ARBA00023163"/>
    </source>
</evidence>
<protein>
    <recommendedName>
        <fullName evidence="13">C2H2-type domain-containing protein</fullName>
    </recommendedName>
</protein>
<dbReference type="FunFam" id="3.30.160.60:FF:002343">
    <property type="entry name" value="Zinc finger protein 33A"/>
    <property type="match status" value="2"/>
</dbReference>
<feature type="compositionally biased region" description="Polar residues" evidence="12">
    <location>
        <begin position="90"/>
        <end position="100"/>
    </location>
</feature>
<feature type="region of interest" description="Disordered" evidence="12">
    <location>
        <begin position="289"/>
        <end position="314"/>
    </location>
</feature>
<evidence type="ECO:0000256" key="10">
    <source>
        <dbReference type="ARBA" id="ARBA00023242"/>
    </source>
</evidence>
<dbReference type="AlphaFoldDB" id="A0A8D0ESN7"/>
<feature type="domain" description="C2H2-type" evidence="13">
    <location>
        <begin position="333"/>
        <end position="360"/>
    </location>
</feature>
<feature type="compositionally biased region" description="Basic and acidic residues" evidence="12">
    <location>
        <begin position="54"/>
        <end position="68"/>
    </location>
</feature>
<dbReference type="Gene3D" id="3.30.160.60">
    <property type="entry name" value="Classic Zinc Finger"/>
    <property type="match status" value="8"/>
</dbReference>
<feature type="region of interest" description="Disordered" evidence="12">
    <location>
        <begin position="435"/>
        <end position="457"/>
    </location>
</feature>
<comment type="subcellular location">
    <subcellularLocation>
        <location evidence="1">Nucleus</location>
    </subcellularLocation>
</comment>
<dbReference type="Pfam" id="PF00096">
    <property type="entry name" value="zf-C2H2"/>
    <property type="match status" value="7"/>
</dbReference>
<dbReference type="SMART" id="SM00355">
    <property type="entry name" value="ZnF_C2H2"/>
    <property type="match status" value="8"/>
</dbReference>
<evidence type="ECO:0000259" key="13">
    <source>
        <dbReference type="PROSITE" id="PS50157"/>
    </source>
</evidence>
<dbReference type="GO" id="GO:0008270">
    <property type="term" value="F:zinc ion binding"/>
    <property type="evidence" value="ECO:0007669"/>
    <property type="project" value="UniProtKB-KW"/>
</dbReference>